<dbReference type="GeneID" id="19302507"/>
<accession>S7RIG7</accession>
<evidence type="ECO:0000313" key="2">
    <source>
        <dbReference type="EMBL" id="EPQ52394.1"/>
    </source>
</evidence>
<evidence type="ECO:0000256" key="1">
    <source>
        <dbReference type="SAM" id="MobiDB-lite"/>
    </source>
</evidence>
<organism evidence="2 3">
    <name type="scientific">Gloeophyllum trabeum (strain ATCC 11539 / FP-39264 / Madison 617)</name>
    <name type="common">Brown rot fungus</name>
    <dbReference type="NCBI Taxonomy" id="670483"/>
    <lineage>
        <taxon>Eukaryota</taxon>
        <taxon>Fungi</taxon>
        <taxon>Dikarya</taxon>
        <taxon>Basidiomycota</taxon>
        <taxon>Agaricomycotina</taxon>
        <taxon>Agaricomycetes</taxon>
        <taxon>Gloeophyllales</taxon>
        <taxon>Gloeophyllaceae</taxon>
        <taxon>Gloeophyllum</taxon>
    </lineage>
</organism>
<name>S7RIG7_GLOTA</name>
<protein>
    <submittedName>
        <fullName evidence="2">Uncharacterized protein</fullName>
    </submittedName>
</protein>
<dbReference type="RefSeq" id="XP_007869544.1">
    <property type="nucleotide sequence ID" value="XM_007871353.1"/>
</dbReference>
<feature type="compositionally biased region" description="Basic residues" evidence="1">
    <location>
        <begin position="115"/>
        <end position="124"/>
    </location>
</feature>
<proteinExistence type="predicted"/>
<dbReference type="AlphaFoldDB" id="S7RIG7"/>
<feature type="region of interest" description="Disordered" evidence="1">
    <location>
        <begin position="1"/>
        <end position="164"/>
    </location>
</feature>
<feature type="compositionally biased region" description="Polar residues" evidence="1">
    <location>
        <begin position="58"/>
        <end position="68"/>
    </location>
</feature>
<evidence type="ECO:0000313" key="3">
    <source>
        <dbReference type="Proteomes" id="UP000030669"/>
    </source>
</evidence>
<dbReference type="KEGG" id="gtr:GLOTRDRAFT_132506"/>
<feature type="compositionally biased region" description="Pro residues" evidence="1">
    <location>
        <begin position="155"/>
        <end position="164"/>
    </location>
</feature>
<dbReference type="EMBL" id="KB469308">
    <property type="protein sequence ID" value="EPQ52394.1"/>
    <property type="molecule type" value="Genomic_DNA"/>
</dbReference>
<feature type="compositionally biased region" description="Acidic residues" evidence="1">
    <location>
        <begin position="83"/>
        <end position="103"/>
    </location>
</feature>
<feature type="compositionally biased region" description="Basic and acidic residues" evidence="1">
    <location>
        <begin position="104"/>
        <end position="114"/>
    </location>
</feature>
<dbReference type="Proteomes" id="UP000030669">
    <property type="component" value="Unassembled WGS sequence"/>
</dbReference>
<sequence length="290" mass="31069">MDNPLVQAAATTSHTETPHRNNVDDTVAPSEDNGRAPSPTTSMLLPASEDAAFADLQATPTPVRTHNPPTLLIAARRQAGPADTEDDDMPGLTTSEDEDDDEDIKAHPPAEHSRSAKAKGKQHARTPSTMPPPHPPQEFNGTPKPQNTSTSSAPGLPPCIPQGTPPNAEALALFNAYQQDLQAMEAYNVRQHSRPAASPLDAFTPPPPRKASRRYIAKPQPTLIVQPHNWNGRALAERGVEVVDRIRAATVKYSRAVSDAPTDSIQVTALIVANAQNPRQSSGFVVFPLT</sequence>
<gene>
    <name evidence="2" type="ORF">GLOTRDRAFT_132506</name>
</gene>
<dbReference type="HOGENOM" id="CLU_959938_0_0_1"/>
<keyword evidence="3" id="KW-1185">Reference proteome</keyword>
<reference evidence="2 3" key="1">
    <citation type="journal article" date="2012" name="Science">
        <title>The Paleozoic origin of enzymatic lignin decomposition reconstructed from 31 fungal genomes.</title>
        <authorList>
            <person name="Floudas D."/>
            <person name="Binder M."/>
            <person name="Riley R."/>
            <person name="Barry K."/>
            <person name="Blanchette R.A."/>
            <person name="Henrissat B."/>
            <person name="Martinez A.T."/>
            <person name="Otillar R."/>
            <person name="Spatafora J.W."/>
            <person name="Yadav J.S."/>
            <person name="Aerts A."/>
            <person name="Benoit I."/>
            <person name="Boyd A."/>
            <person name="Carlson A."/>
            <person name="Copeland A."/>
            <person name="Coutinho P.M."/>
            <person name="de Vries R.P."/>
            <person name="Ferreira P."/>
            <person name="Findley K."/>
            <person name="Foster B."/>
            <person name="Gaskell J."/>
            <person name="Glotzer D."/>
            <person name="Gorecki P."/>
            <person name="Heitman J."/>
            <person name="Hesse C."/>
            <person name="Hori C."/>
            <person name="Igarashi K."/>
            <person name="Jurgens J.A."/>
            <person name="Kallen N."/>
            <person name="Kersten P."/>
            <person name="Kohler A."/>
            <person name="Kuees U."/>
            <person name="Kumar T.K.A."/>
            <person name="Kuo A."/>
            <person name="LaButti K."/>
            <person name="Larrondo L.F."/>
            <person name="Lindquist E."/>
            <person name="Ling A."/>
            <person name="Lombard V."/>
            <person name="Lucas S."/>
            <person name="Lundell T."/>
            <person name="Martin R."/>
            <person name="McLaughlin D.J."/>
            <person name="Morgenstern I."/>
            <person name="Morin E."/>
            <person name="Murat C."/>
            <person name="Nagy L.G."/>
            <person name="Nolan M."/>
            <person name="Ohm R.A."/>
            <person name="Patyshakuliyeva A."/>
            <person name="Rokas A."/>
            <person name="Ruiz-Duenas F.J."/>
            <person name="Sabat G."/>
            <person name="Salamov A."/>
            <person name="Samejima M."/>
            <person name="Schmutz J."/>
            <person name="Slot J.C."/>
            <person name="St John F."/>
            <person name="Stenlid J."/>
            <person name="Sun H."/>
            <person name="Sun S."/>
            <person name="Syed K."/>
            <person name="Tsang A."/>
            <person name="Wiebenga A."/>
            <person name="Young D."/>
            <person name="Pisabarro A."/>
            <person name="Eastwood D.C."/>
            <person name="Martin F."/>
            <person name="Cullen D."/>
            <person name="Grigoriev I.V."/>
            <person name="Hibbett D.S."/>
        </authorList>
    </citation>
    <scope>NUCLEOTIDE SEQUENCE [LARGE SCALE GENOMIC DNA]</scope>
    <source>
        <strain evidence="2 3">ATCC 11539</strain>
    </source>
</reference>
<feature type="compositionally biased region" description="Polar residues" evidence="1">
    <location>
        <begin position="139"/>
        <end position="153"/>
    </location>
</feature>